<evidence type="ECO:0000313" key="3">
    <source>
        <dbReference type="EMBL" id="EDY22192.1"/>
    </source>
</evidence>
<proteinExistence type="predicted"/>
<dbReference type="InterPro" id="IPR005939">
    <property type="entry name" value="BLH_phosphatase-like"/>
</dbReference>
<dbReference type="Proteomes" id="UP000005824">
    <property type="component" value="Unassembled WGS sequence"/>
</dbReference>
<protein>
    <recommendedName>
        <fullName evidence="2">Beta-lactamase hydrolase-like protein phosphatase-like domain-containing protein</fullName>
    </recommendedName>
</protein>
<dbReference type="InterPro" id="IPR029021">
    <property type="entry name" value="Prot-tyrosine_phosphatase-like"/>
</dbReference>
<name>B4CUF4_9BACT</name>
<gene>
    <name evidence="3" type="ORF">CfE428DRAFT_0317</name>
</gene>
<accession>B4CUF4</accession>
<dbReference type="eggNOG" id="COG3453">
    <property type="taxonomic scope" value="Bacteria"/>
</dbReference>
<keyword evidence="4" id="KW-1185">Reference proteome</keyword>
<keyword evidence="1" id="KW-1133">Transmembrane helix</keyword>
<dbReference type="AlphaFoldDB" id="B4CUF4"/>
<dbReference type="Pfam" id="PF04273">
    <property type="entry name" value="BLH_phosphatase"/>
    <property type="match status" value="1"/>
</dbReference>
<evidence type="ECO:0000259" key="2">
    <source>
        <dbReference type="Pfam" id="PF04273"/>
    </source>
</evidence>
<dbReference type="InParanoid" id="B4CUF4"/>
<sequence precursor="true">MFFLHVKKRWLFIGSLLLTMTVMLTALYLARDGGPYGRVPKLTRLGQEDVYFTSQLRPKQIAGLPRYHIKTVVDIRPDGEAPHQPSSSEMVEVAFAYDIIFRYIPVPHESIPPEAVEALDKALTPKAMPACLYCRTGRRAVRLYALVQASRANGPDAAAILEMVRDAGFSADDLKEEIAQRIARRNTHADAALP</sequence>
<keyword evidence="1" id="KW-0812">Transmembrane</keyword>
<keyword evidence="1" id="KW-0472">Membrane</keyword>
<dbReference type="EMBL" id="ABVL01000001">
    <property type="protein sequence ID" value="EDY22192.1"/>
    <property type="molecule type" value="Genomic_DNA"/>
</dbReference>
<organism evidence="3 4">
    <name type="scientific">Chthoniobacter flavus Ellin428</name>
    <dbReference type="NCBI Taxonomy" id="497964"/>
    <lineage>
        <taxon>Bacteria</taxon>
        <taxon>Pseudomonadati</taxon>
        <taxon>Verrucomicrobiota</taxon>
        <taxon>Spartobacteria</taxon>
        <taxon>Chthoniobacterales</taxon>
        <taxon>Chthoniobacteraceae</taxon>
        <taxon>Chthoniobacter</taxon>
    </lineage>
</organism>
<dbReference type="Gene3D" id="3.90.190.10">
    <property type="entry name" value="Protein tyrosine phosphatase superfamily"/>
    <property type="match status" value="1"/>
</dbReference>
<dbReference type="GO" id="GO:0016787">
    <property type="term" value="F:hydrolase activity"/>
    <property type="evidence" value="ECO:0007669"/>
    <property type="project" value="InterPro"/>
</dbReference>
<comment type="caution">
    <text evidence="3">The sequence shown here is derived from an EMBL/GenBank/DDBJ whole genome shotgun (WGS) entry which is preliminary data.</text>
</comment>
<reference evidence="3 4" key="1">
    <citation type="journal article" date="2011" name="J. Bacteriol.">
        <title>Genome sequence of Chthoniobacter flavus Ellin428, an aerobic heterotrophic soil bacterium.</title>
        <authorList>
            <person name="Kant R."/>
            <person name="van Passel M.W."/>
            <person name="Palva A."/>
            <person name="Lucas S."/>
            <person name="Lapidus A."/>
            <person name="Glavina Del Rio T."/>
            <person name="Dalin E."/>
            <person name="Tice H."/>
            <person name="Bruce D."/>
            <person name="Goodwin L."/>
            <person name="Pitluck S."/>
            <person name="Larimer F.W."/>
            <person name="Land M.L."/>
            <person name="Hauser L."/>
            <person name="Sangwan P."/>
            <person name="de Vos W.M."/>
            <person name="Janssen P.H."/>
            <person name="Smidt H."/>
        </authorList>
    </citation>
    <scope>NUCLEOTIDE SEQUENCE [LARGE SCALE GENOMIC DNA]</scope>
    <source>
        <strain evidence="3 4">Ellin428</strain>
    </source>
</reference>
<dbReference type="SUPFAM" id="SSF52799">
    <property type="entry name" value="(Phosphotyrosine protein) phosphatases II"/>
    <property type="match status" value="1"/>
</dbReference>
<evidence type="ECO:0000256" key="1">
    <source>
        <dbReference type="SAM" id="Phobius"/>
    </source>
</evidence>
<feature type="transmembrane region" description="Helical" evidence="1">
    <location>
        <begin position="12"/>
        <end position="30"/>
    </location>
</feature>
<evidence type="ECO:0000313" key="4">
    <source>
        <dbReference type="Proteomes" id="UP000005824"/>
    </source>
</evidence>
<dbReference type="RefSeq" id="WP_006977644.1">
    <property type="nucleotide sequence ID" value="NZ_ABVL01000001.1"/>
</dbReference>
<feature type="domain" description="Beta-lactamase hydrolase-like protein phosphatase-like" evidence="2">
    <location>
        <begin position="48"/>
        <end position="150"/>
    </location>
</feature>
<dbReference type="STRING" id="497964.CfE428DRAFT_0317"/>